<gene>
    <name evidence="15" type="ORF">Ani05nite_69450</name>
</gene>
<keyword evidence="4" id="KW-0645">Protease</keyword>
<evidence type="ECO:0000313" key="16">
    <source>
        <dbReference type="Proteomes" id="UP000647172"/>
    </source>
</evidence>
<dbReference type="AlphaFoldDB" id="A0A919JMM3"/>
<protein>
    <recommendedName>
        <fullName evidence="14">Peptidase M48 domain-containing protein</fullName>
    </recommendedName>
</protein>
<sequence length="996" mass="103558">MTSAAVSPRRLSSLYLLVVVALALLGGGAATALRDASSARHPAAAIRCLAERGIDSAALQGVDSVWLQTAAGRDQVWACIAGNARDLSWWMLLGAVLLPAAALLSMIGGGLAVRWRLAGSAVSPAAGAASGRARDRFEHWCDRLGLTGRRRPRLVITPPSRYGRQAFTTGLPFRAPVVVVPLSHAYLEPAQFDVVVLHELAHVRARDVSWASAVWWTGWLNVPVLLLALSPLVRWPHQRSGIFAVYLPVLALAVVLSAVVLGLRAALLRRREIAADRYALDVLGSADALRALLGRPASGAAGRGRVARAGVAGLARRVVASTRRGIAVHPPAAVRADADPVAPQRWEGGFAVTAVAGVLAMSTMQSAYTVLSATDWAWRSGRLSLDVAAALGGLLWACVVVPAWRRRARIAAAAGSTPSWSGPIAGAVLGTVAGFLTQAPGGGAASARGLVPVLFAGRLMPGVGVLAVVTAGTAVLTAGLAAAVPAAGRPERAWAVAAAVVAVATAWATAFPTAIWMLVGYLPGASLSRVRTSLMGAGLWEWRWAPLLVLAGCTLVAWAHRRGPDAPVVRSRWPGLAVIGVAVLAGGVAAGLTWQLRIGAADSEDAVFVLVSHRSMICAFAGWAALAVLLFARPADPASSSPARVLPRVPSALAAGFATAALAGVVLFGIAAAGGRGREVDVLVDAVRWPMWQLLVAVVLTLPGLAAVAARADRLSRRARGWAAGPGTGVVITAFSAALVAGAIPPLAVGPHDWSDYLAAPHAKRAAPAVAPTPSTPPDDPPPGADPGRPLDDAAVGAALTGIHRLLPAGYRRLPDDTDAAKPLKLQPEACRQALDRSTDAQRARPRTADTARRYTIALGPHPEVTVEVGIVSYRTPVPDFTLYREATAQCGRLTIPSRASDTGTAEGSYTEGPPPRSPYPGFRSDFTLTASVRTLPVVTMWLAEYALAGHNLVSVSITMSSSGGPPTEATRRDRDRLAEALLNAVLQRLRHDPPR</sequence>
<feature type="transmembrane region" description="Helical" evidence="13">
    <location>
        <begin position="383"/>
        <end position="404"/>
    </location>
</feature>
<feature type="transmembrane region" description="Helical" evidence="13">
    <location>
        <begin position="606"/>
        <end position="631"/>
    </location>
</feature>
<evidence type="ECO:0000256" key="10">
    <source>
        <dbReference type="ARBA" id="ARBA00023049"/>
    </source>
</evidence>
<feature type="transmembrane region" description="Helical" evidence="13">
    <location>
        <begin position="496"/>
        <end position="522"/>
    </location>
</feature>
<dbReference type="GO" id="GO:0005886">
    <property type="term" value="C:plasma membrane"/>
    <property type="evidence" value="ECO:0007669"/>
    <property type="project" value="UniProtKB-SubCell"/>
</dbReference>
<dbReference type="GO" id="GO:0004222">
    <property type="term" value="F:metalloendopeptidase activity"/>
    <property type="evidence" value="ECO:0007669"/>
    <property type="project" value="InterPro"/>
</dbReference>
<evidence type="ECO:0000256" key="2">
    <source>
        <dbReference type="ARBA" id="ARBA00004651"/>
    </source>
</evidence>
<evidence type="ECO:0000313" key="15">
    <source>
        <dbReference type="EMBL" id="GIE53411.1"/>
    </source>
</evidence>
<dbReference type="PANTHER" id="PTHR43221">
    <property type="entry name" value="PROTEASE HTPX"/>
    <property type="match status" value="1"/>
</dbReference>
<dbReference type="GO" id="GO:0006508">
    <property type="term" value="P:proteolysis"/>
    <property type="evidence" value="ECO:0007669"/>
    <property type="project" value="UniProtKB-KW"/>
</dbReference>
<evidence type="ECO:0000256" key="3">
    <source>
        <dbReference type="ARBA" id="ARBA00022475"/>
    </source>
</evidence>
<dbReference type="GO" id="GO:0046872">
    <property type="term" value="F:metal ion binding"/>
    <property type="evidence" value="ECO:0007669"/>
    <property type="project" value="UniProtKB-KW"/>
</dbReference>
<feature type="compositionally biased region" description="Pro residues" evidence="12">
    <location>
        <begin position="774"/>
        <end position="785"/>
    </location>
</feature>
<feature type="domain" description="Peptidase M48" evidence="14">
    <location>
        <begin position="165"/>
        <end position="289"/>
    </location>
</feature>
<evidence type="ECO:0000256" key="1">
    <source>
        <dbReference type="ARBA" id="ARBA00001947"/>
    </source>
</evidence>
<evidence type="ECO:0000256" key="13">
    <source>
        <dbReference type="SAM" id="Phobius"/>
    </source>
</evidence>
<reference evidence="15" key="1">
    <citation type="submission" date="2021-01" db="EMBL/GenBank/DDBJ databases">
        <title>Whole genome shotgun sequence of Actinoplanes nipponensis NBRC 14063.</title>
        <authorList>
            <person name="Komaki H."/>
            <person name="Tamura T."/>
        </authorList>
    </citation>
    <scope>NUCLEOTIDE SEQUENCE</scope>
    <source>
        <strain evidence="15">NBRC 14063</strain>
    </source>
</reference>
<evidence type="ECO:0000256" key="4">
    <source>
        <dbReference type="ARBA" id="ARBA00022670"/>
    </source>
</evidence>
<feature type="region of interest" description="Disordered" evidence="12">
    <location>
        <begin position="765"/>
        <end position="793"/>
    </location>
</feature>
<dbReference type="Pfam" id="PF01435">
    <property type="entry name" value="Peptidase_M48"/>
    <property type="match status" value="1"/>
</dbReference>
<comment type="subcellular location">
    <subcellularLocation>
        <location evidence="2">Cell membrane</location>
        <topology evidence="2">Multi-pass membrane protein</topology>
    </subcellularLocation>
</comment>
<keyword evidence="8" id="KW-0862">Zinc</keyword>
<feature type="transmembrane region" description="Helical" evidence="13">
    <location>
        <begin position="652"/>
        <end position="671"/>
    </location>
</feature>
<keyword evidence="5 13" id="KW-0812">Transmembrane</keyword>
<feature type="transmembrane region" description="Helical" evidence="13">
    <location>
        <begin position="424"/>
        <end position="443"/>
    </location>
</feature>
<feature type="transmembrane region" description="Helical" evidence="13">
    <location>
        <begin position="691"/>
        <end position="710"/>
    </location>
</feature>
<dbReference type="Gene3D" id="3.30.2010.10">
    <property type="entry name" value="Metalloproteases ('zincins'), catalytic domain"/>
    <property type="match status" value="1"/>
</dbReference>
<keyword evidence="3" id="KW-1003">Cell membrane</keyword>
<evidence type="ECO:0000256" key="5">
    <source>
        <dbReference type="ARBA" id="ARBA00022692"/>
    </source>
</evidence>
<dbReference type="RefSeq" id="WP_203775453.1">
    <property type="nucleotide sequence ID" value="NZ_BAAAYJ010000040.1"/>
</dbReference>
<organism evidence="15 16">
    <name type="scientific">Actinoplanes nipponensis</name>
    <dbReference type="NCBI Taxonomy" id="135950"/>
    <lineage>
        <taxon>Bacteria</taxon>
        <taxon>Bacillati</taxon>
        <taxon>Actinomycetota</taxon>
        <taxon>Actinomycetes</taxon>
        <taxon>Micromonosporales</taxon>
        <taxon>Micromonosporaceae</taxon>
        <taxon>Actinoplanes</taxon>
    </lineage>
</organism>
<feature type="transmembrane region" description="Helical" evidence="13">
    <location>
        <begin position="350"/>
        <end position="371"/>
    </location>
</feature>
<feature type="transmembrane region" description="Helical" evidence="13">
    <location>
        <begin position="463"/>
        <end position="484"/>
    </location>
</feature>
<evidence type="ECO:0000256" key="11">
    <source>
        <dbReference type="ARBA" id="ARBA00023136"/>
    </source>
</evidence>
<evidence type="ECO:0000256" key="8">
    <source>
        <dbReference type="ARBA" id="ARBA00022833"/>
    </source>
</evidence>
<feature type="transmembrane region" description="Helical" evidence="13">
    <location>
        <begin position="213"/>
        <end position="233"/>
    </location>
</feature>
<keyword evidence="9 13" id="KW-1133">Transmembrane helix</keyword>
<dbReference type="PANTHER" id="PTHR43221:SF1">
    <property type="entry name" value="PROTEASE HTPX"/>
    <property type="match status" value="1"/>
</dbReference>
<keyword evidence="7" id="KW-0378">Hydrolase</keyword>
<accession>A0A919JMM3</accession>
<feature type="transmembrane region" description="Helical" evidence="13">
    <location>
        <begin position="573"/>
        <end position="594"/>
    </location>
</feature>
<feature type="transmembrane region" description="Helical" evidence="13">
    <location>
        <begin position="542"/>
        <end position="561"/>
    </location>
</feature>
<evidence type="ECO:0000256" key="7">
    <source>
        <dbReference type="ARBA" id="ARBA00022801"/>
    </source>
</evidence>
<keyword evidence="6" id="KW-0479">Metal-binding</keyword>
<evidence type="ECO:0000256" key="6">
    <source>
        <dbReference type="ARBA" id="ARBA00022723"/>
    </source>
</evidence>
<feature type="region of interest" description="Disordered" evidence="12">
    <location>
        <begin position="896"/>
        <end position="922"/>
    </location>
</feature>
<dbReference type="InterPro" id="IPR001915">
    <property type="entry name" value="Peptidase_M48"/>
</dbReference>
<dbReference type="EMBL" id="BOMQ01000084">
    <property type="protein sequence ID" value="GIE53411.1"/>
    <property type="molecule type" value="Genomic_DNA"/>
</dbReference>
<feature type="transmembrane region" description="Helical" evidence="13">
    <location>
        <begin position="245"/>
        <end position="267"/>
    </location>
</feature>
<name>A0A919JMM3_9ACTN</name>
<evidence type="ECO:0000259" key="14">
    <source>
        <dbReference type="Pfam" id="PF01435"/>
    </source>
</evidence>
<comment type="cofactor">
    <cofactor evidence="1">
        <name>Zn(2+)</name>
        <dbReference type="ChEBI" id="CHEBI:29105"/>
    </cofactor>
</comment>
<proteinExistence type="predicted"/>
<evidence type="ECO:0000256" key="9">
    <source>
        <dbReference type="ARBA" id="ARBA00022989"/>
    </source>
</evidence>
<evidence type="ECO:0000256" key="12">
    <source>
        <dbReference type="SAM" id="MobiDB-lite"/>
    </source>
</evidence>
<keyword evidence="16" id="KW-1185">Reference proteome</keyword>
<feature type="transmembrane region" description="Helical" evidence="13">
    <location>
        <begin position="89"/>
        <end position="113"/>
    </location>
</feature>
<feature type="compositionally biased region" description="Polar residues" evidence="12">
    <location>
        <begin position="898"/>
        <end position="908"/>
    </location>
</feature>
<dbReference type="Proteomes" id="UP000647172">
    <property type="component" value="Unassembled WGS sequence"/>
</dbReference>
<comment type="caution">
    <text evidence="15">The sequence shown here is derived from an EMBL/GenBank/DDBJ whole genome shotgun (WGS) entry which is preliminary data.</text>
</comment>
<dbReference type="InterPro" id="IPR050083">
    <property type="entry name" value="HtpX_protease"/>
</dbReference>
<keyword evidence="11 13" id="KW-0472">Membrane</keyword>
<feature type="transmembrane region" description="Helical" evidence="13">
    <location>
        <begin position="722"/>
        <end position="744"/>
    </location>
</feature>
<keyword evidence="10" id="KW-0482">Metalloprotease</keyword>